<keyword evidence="3" id="KW-0808">Transferase</keyword>
<keyword evidence="3" id="KW-0695">RNA-directed DNA polymerase</keyword>
<dbReference type="EMBL" id="BQNB010011562">
    <property type="protein sequence ID" value="GJS92180.1"/>
    <property type="molecule type" value="Genomic_DNA"/>
</dbReference>
<dbReference type="Gene3D" id="3.30.420.10">
    <property type="entry name" value="Ribonuclease H-like superfamily/Ribonuclease H"/>
    <property type="match status" value="2"/>
</dbReference>
<dbReference type="PROSITE" id="PS50994">
    <property type="entry name" value="INTEGRASE"/>
    <property type="match status" value="2"/>
</dbReference>
<gene>
    <name evidence="3" type="ORF">Tco_0774816</name>
</gene>
<dbReference type="Gene3D" id="3.10.10.10">
    <property type="entry name" value="HIV Type 1 Reverse Transcriptase, subunit A, domain 1"/>
    <property type="match status" value="1"/>
</dbReference>
<organism evidence="3 4">
    <name type="scientific">Tanacetum coccineum</name>
    <dbReference type="NCBI Taxonomy" id="301880"/>
    <lineage>
        <taxon>Eukaryota</taxon>
        <taxon>Viridiplantae</taxon>
        <taxon>Streptophyta</taxon>
        <taxon>Embryophyta</taxon>
        <taxon>Tracheophyta</taxon>
        <taxon>Spermatophyta</taxon>
        <taxon>Magnoliopsida</taxon>
        <taxon>eudicotyledons</taxon>
        <taxon>Gunneridae</taxon>
        <taxon>Pentapetalae</taxon>
        <taxon>asterids</taxon>
        <taxon>campanulids</taxon>
        <taxon>Asterales</taxon>
        <taxon>Asteraceae</taxon>
        <taxon>Asteroideae</taxon>
        <taxon>Anthemideae</taxon>
        <taxon>Anthemidinae</taxon>
        <taxon>Tanacetum</taxon>
    </lineage>
</organism>
<dbReference type="InterPro" id="IPR001584">
    <property type="entry name" value="Integrase_cat-core"/>
</dbReference>
<keyword evidence="1" id="KW-0511">Multifunctional enzyme</keyword>
<dbReference type="SUPFAM" id="SSF53098">
    <property type="entry name" value="Ribonuclease H-like"/>
    <property type="match status" value="2"/>
</dbReference>
<dbReference type="Proteomes" id="UP001151760">
    <property type="component" value="Unassembled WGS sequence"/>
</dbReference>
<dbReference type="Pfam" id="PF17919">
    <property type="entry name" value="RT_RNaseH_2"/>
    <property type="match status" value="1"/>
</dbReference>
<reference evidence="3" key="2">
    <citation type="submission" date="2022-01" db="EMBL/GenBank/DDBJ databases">
        <authorList>
            <person name="Yamashiro T."/>
            <person name="Shiraishi A."/>
            <person name="Satake H."/>
            <person name="Nakayama K."/>
        </authorList>
    </citation>
    <scope>NUCLEOTIDE SEQUENCE</scope>
</reference>
<comment type="caution">
    <text evidence="3">The sequence shown here is derived from an EMBL/GenBank/DDBJ whole genome shotgun (WGS) entry which is preliminary data.</text>
</comment>
<feature type="domain" description="Integrase catalytic" evidence="2">
    <location>
        <begin position="257"/>
        <end position="417"/>
    </location>
</feature>
<protein>
    <submittedName>
        <fullName evidence="3">Reverse transcriptase domain-containing protein</fullName>
    </submittedName>
</protein>
<proteinExistence type="predicted"/>
<evidence type="ECO:0000313" key="3">
    <source>
        <dbReference type="EMBL" id="GJS92180.1"/>
    </source>
</evidence>
<dbReference type="CDD" id="cd01647">
    <property type="entry name" value="RT_LTR"/>
    <property type="match status" value="1"/>
</dbReference>
<dbReference type="GO" id="GO:0003964">
    <property type="term" value="F:RNA-directed DNA polymerase activity"/>
    <property type="evidence" value="ECO:0007669"/>
    <property type="project" value="UniProtKB-KW"/>
</dbReference>
<dbReference type="InterPro" id="IPR050951">
    <property type="entry name" value="Retrovirus_Pol_polyprotein"/>
</dbReference>
<sequence>MWLRTYTAGPGDKKPYGEPKPLCTRVTAKAENGNQGNTGGNGNVCKSLCCGALLELNPELLNVVNGLNSCCIVVMRNLFCVPFGDKTLIFHGDGSNNGHESRLNIISCTKAQKYLLEGCPIFLAHVTMKKAEDKSKEKQLKEVPIVQDFPEVFPEDLPGIPPTRQVEFQIDLVPGAAPVARAPYRLALPKMKEFSLESRDRQSGYFMWILTKIESVKDGNSPKILAARLRQRKPENSSSEDVGSAEHQKLSAYGTTRFLHERENITMDFVTKLPRTQSGNDTIWVIVDRLTKSAHFLPMRETDPMDKLARLYLKEVVTRHGIPVSIICDRDPRFTSNFWRSFQKAMGTRLDMSTAYHPETDGQSERTIQTLEDMLRACVIDFGNGWEGHLPLIEFSYNNSYHASIKAAPFEALYGRKCRSPVCWAEVGDARLTGPELVHETTEKIVQIKQRMQAARDRQKSYTDVRRNPLEFQVGDRVMLKVSPWKGVVRFGKRGKLNPSTFHVSNLKKCLSDEPLAVPLDQIQINDKLHFVEEPVEILEHEIKKLRRSRIPIIKVRWNSKRGPEFTWEREDQFREKSLEIKTSIDDPPNLELKDLPPYLEYAFLEGTSKLPVIIAKYLKREEKEQLLKVLKSHKRAIAWKISYIRGNDLHFCIHKILMEDDFKPAVQHQRRVNPKIHEVIKVEVIKLLDDRLIYPISDSLRLVTGWRIYIDYRKLNAAARKDHFPLPFMDQMLERLAGNEFYCFLDGFSGYFQIPIDPQDQEKTTFTCPYGTFAYRRMPFGLCNAPGTFQRCMVAIFHDMIEKTMEVFMDDFLVFGDSFSSCLSHLDMMLKWCEDTNLVLNWEKCHFMVKEGIVLGHKISKNGIEVDRAKVDVIAKLPPPTTVKGIRSFLGHAGFYRRFIQDFSKIARPITHLLEKDTPFFFSNECLDSFKILKKKLTEAPILVSPDWDLPFELMCDASDFAIIRRCVDGQEAMDILQACHHGPTGGHHGPNYTAKKVFDSGFFWPTIYRDAHDMVTHWHRLYGPVPVFTRDSYILVAVDYVSKWVEPKALYTNNVRFVVKFLKQLFSRFGTPQAIISDRGTLFCNDQFSKVLIKYGVTHKLSTSYHPQTSGHVEVSNHGLKRILERTVGKHRAKWADKLDDALWAFRTAFKTLSVVLLISSYTEKPVISPLSSSTKPTRA</sequence>
<keyword evidence="3" id="KW-0548">Nucleotidyltransferase</keyword>
<accession>A0ABQ4ZQF6</accession>
<dbReference type="InterPro" id="IPR036397">
    <property type="entry name" value="RNaseH_sf"/>
</dbReference>
<dbReference type="InterPro" id="IPR043128">
    <property type="entry name" value="Rev_trsase/Diguanyl_cyclase"/>
</dbReference>
<dbReference type="Pfam" id="PF00078">
    <property type="entry name" value="RVT_1"/>
    <property type="match status" value="1"/>
</dbReference>
<dbReference type="PANTHER" id="PTHR37984:SF5">
    <property type="entry name" value="PROTEIN NYNRIN-LIKE"/>
    <property type="match status" value="1"/>
</dbReference>
<dbReference type="SUPFAM" id="SSF56672">
    <property type="entry name" value="DNA/RNA polymerases"/>
    <property type="match status" value="1"/>
</dbReference>
<dbReference type="InterPro" id="IPR000477">
    <property type="entry name" value="RT_dom"/>
</dbReference>
<evidence type="ECO:0000313" key="4">
    <source>
        <dbReference type="Proteomes" id="UP001151760"/>
    </source>
</evidence>
<feature type="domain" description="Integrase catalytic" evidence="2">
    <location>
        <begin position="1010"/>
        <end position="1182"/>
    </location>
</feature>
<dbReference type="Pfam" id="PF00665">
    <property type="entry name" value="rve"/>
    <property type="match status" value="1"/>
</dbReference>
<dbReference type="InterPro" id="IPR043502">
    <property type="entry name" value="DNA/RNA_pol_sf"/>
</dbReference>
<dbReference type="Gene3D" id="1.10.340.70">
    <property type="match status" value="1"/>
</dbReference>
<dbReference type="InterPro" id="IPR041577">
    <property type="entry name" value="RT_RNaseH_2"/>
</dbReference>
<keyword evidence="4" id="KW-1185">Reference proteome</keyword>
<name>A0ABQ4ZQF6_9ASTR</name>
<evidence type="ECO:0000256" key="1">
    <source>
        <dbReference type="ARBA" id="ARBA00023268"/>
    </source>
</evidence>
<evidence type="ECO:0000259" key="2">
    <source>
        <dbReference type="PROSITE" id="PS50994"/>
    </source>
</evidence>
<dbReference type="PANTHER" id="PTHR37984">
    <property type="entry name" value="PROTEIN CBG26694"/>
    <property type="match status" value="1"/>
</dbReference>
<reference evidence="3" key="1">
    <citation type="journal article" date="2022" name="Int. J. Mol. Sci.">
        <title>Draft Genome of Tanacetum Coccineum: Genomic Comparison of Closely Related Tanacetum-Family Plants.</title>
        <authorList>
            <person name="Yamashiro T."/>
            <person name="Shiraishi A."/>
            <person name="Nakayama K."/>
            <person name="Satake H."/>
        </authorList>
    </citation>
    <scope>NUCLEOTIDE SEQUENCE</scope>
</reference>
<dbReference type="Gene3D" id="3.30.70.270">
    <property type="match status" value="2"/>
</dbReference>
<dbReference type="InterPro" id="IPR012337">
    <property type="entry name" value="RNaseH-like_sf"/>
</dbReference>